<feature type="compositionally biased region" description="Polar residues" evidence="2">
    <location>
        <begin position="197"/>
        <end position="210"/>
    </location>
</feature>
<feature type="compositionally biased region" description="Basic and acidic residues" evidence="2">
    <location>
        <begin position="212"/>
        <end position="224"/>
    </location>
</feature>
<evidence type="ECO:0000313" key="4">
    <source>
        <dbReference type="Proteomes" id="UP001175261"/>
    </source>
</evidence>
<evidence type="ECO:0000256" key="1">
    <source>
        <dbReference type="SAM" id="Coils"/>
    </source>
</evidence>
<reference evidence="3" key="1">
    <citation type="submission" date="2022-10" db="EMBL/GenBank/DDBJ databases">
        <title>Determination and structural analysis of whole genome sequence of Sarocladium strictum F4-1.</title>
        <authorList>
            <person name="Hu L."/>
            <person name="Jiang Y."/>
        </authorList>
    </citation>
    <scope>NUCLEOTIDE SEQUENCE</scope>
    <source>
        <strain evidence="3">F4-1</strain>
    </source>
</reference>
<feature type="compositionally biased region" description="Pro residues" evidence="2">
    <location>
        <begin position="182"/>
        <end position="193"/>
    </location>
</feature>
<evidence type="ECO:0000256" key="2">
    <source>
        <dbReference type="SAM" id="MobiDB-lite"/>
    </source>
</evidence>
<organism evidence="3 4">
    <name type="scientific">Sarocladium strictum</name>
    <name type="common">Black bundle disease fungus</name>
    <name type="synonym">Acremonium strictum</name>
    <dbReference type="NCBI Taxonomy" id="5046"/>
    <lineage>
        <taxon>Eukaryota</taxon>
        <taxon>Fungi</taxon>
        <taxon>Dikarya</taxon>
        <taxon>Ascomycota</taxon>
        <taxon>Pezizomycotina</taxon>
        <taxon>Sordariomycetes</taxon>
        <taxon>Hypocreomycetidae</taxon>
        <taxon>Hypocreales</taxon>
        <taxon>Sarocladiaceae</taxon>
        <taxon>Sarocladium</taxon>
    </lineage>
</organism>
<feature type="compositionally biased region" description="Pro residues" evidence="2">
    <location>
        <begin position="146"/>
        <end position="157"/>
    </location>
</feature>
<keyword evidence="4" id="KW-1185">Reference proteome</keyword>
<accession>A0AA39GJB5</accession>
<keyword evidence="1" id="KW-0175">Coiled coil</keyword>
<feature type="coiled-coil region" evidence="1">
    <location>
        <begin position="278"/>
        <end position="312"/>
    </location>
</feature>
<sequence length="652" mass="71309">MEETPSKRRRTSPRLSQSGPRDATPSRDEPTGAQRNKRPSFASPTKASLAKHNPQILERRRSASPNKSSPTRPVHRRRPSDAASEQSINDLLTAQLESDAASVPASEVNRIPHRSPGPGSAAPSSSGVVPQVGGTLATVPRRSPGKPIPRPLPPPAPEGEDDLNPFIGHTLRRSPQTGVSIPPRPEPELPPSVPDAVSSTPPRGIHTSSPARWREKSKPLRDSPLKQSLMRPDEAGEKVEPTAKRLFGPRPEKSDVRADTVLGQVSDNPRRVMPYDPNAKKRKRVEKLRDEIRKLEADLKLVEAENDRIRAAQDSGRSLGFLNEKETIGAVQRHLVPGADQAAPRQSELLAKAACNPKAFLSFAQPVRPAMPATTSTNPFEDIKSHYPVQMTAEAELPYLQLFGTFDVSSTVAITAPASDGTLRQRHKITLRSRHAPGFFTSKIEMIVNAMNLAILELRVESLEPAARAELGDFVDQICSGKCNRSMQRNIGILSWAMGDWLRVALQRAMLWAQLDREVAAKNGLSNMATKARRSKARGRAQEDNISKQGREISKSELLRFMGQQSFDIILNASEEANTNSSIRLQWKIGFDWTGEAESLVDICVGVPGQWHHVDTQGALGKLPKLFGDLVKGGEPTEVAIRSVVALLVGQA</sequence>
<proteinExistence type="predicted"/>
<evidence type="ECO:0000313" key="3">
    <source>
        <dbReference type="EMBL" id="KAK0388091.1"/>
    </source>
</evidence>
<feature type="compositionally biased region" description="Polar residues" evidence="2">
    <location>
        <begin position="83"/>
        <end position="96"/>
    </location>
</feature>
<dbReference type="AlphaFoldDB" id="A0AA39GJB5"/>
<feature type="region of interest" description="Disordered" evidence="2">
    <location>
        <begin position="1"/>
        <end position="253"/>
    </location>
</feature>
<dbReference type="EMBL" id="JAPDFR010000003">
    <property type="protein sequence ID" value="KAK0388091.1"/>
    <property type="molecule type" value="Genomic_DNA"/>
</dbReference>
<dbReference type="Proteomes" id="UP001175261">
    <property type="component" value="Unassembled WGS sequence"/>
</dbReference>
<name>A0AA39GJB5_SARSR</name>
<feature type="compositionally biased region" description="Basic and acidic residues" evidence="2">
    <location>
        <begin position="231"/>
        <end position="243"/>
    </location>
</feature>
<feature type="compositionally biased region" description="Low complexity" evidence="2">
    <location>
        <begin position="116"/>
        <end position="134"/>
    </location>
</feature>
<protein>
    <submittedName>
        <fullName evidence="3">Uncharacterized protein</fullName>
    </submittedName>
</protein>
<gene>
    <name evidence="3" type="ORF">NLU13_4335</name>
</gene>
<comment type="caution">
    <text evidence="3">The sequence shown here is derived from an EMBL/GenBank/DDBJ whole genome shotgun (WGS) entry which is preliminary data.</text>
</comment>